<keyword evidence="1" id="KW-1133">Transmembrane helix</keyword>
<accession>A0A2J5I436</accession>
<feature type="transmembrane region" description="Helical" evidence="1">
    <location>
        <begin position="12"/>
        <end position="31"/>
    </location>
</feature>
<gene>
    <name evidence="2" type="ORF">BDW42DRAFT_162414</name>
</gene>
<evidence type="ECO:0000313" key="3">
    <source>
        <dbReference type="Proteomes" id="UP000235023"/>
    </source>
</evidence>
<keyword evidence="1" id="KW-0812">Transmembrane</keyword>
<evidence type="ECO:0000256" key="1">
    <source>
        <dbReference type="SAM" id="Phobius"/>
    </source>
</evidence>
<reference evidence="3" key="1">
    <citation type="submission" date="2017-12" db="EMBL/GenBank/DDBJ databases">
        <authorList>
            <consortium name="DOE Joint Genome Institute"/>
            <person name="Mondo S.J."/>
            <person name="Kjaerbolling I."/>
            <person name="Vesth T.C."/>
            <person name="Frisvad J.C."/>
            <person name="Nybo J.L."/>
            <person name="Theobald S."/>
            <person name="Kuo A."/>
            <person name="Bowyer P."/>
            <person name="Matsuda Y."/>
            <person name="Lyhne E.K."/>
            <person name="Kogle M.E."/>
            <person name="Clum A."/>
            <person name="Lipzen A."/>
            <person name="Salamov A."/>
            <person name="Ngan C.Y."/>
            <person name="Daum C."/>
            <person name="Chiniquy J."/>
            <person name="Barry K."/>
            <person name="LaButti K."/>
            <person name="Haridas S."/>
            <person name="Simmons B.A."/>
            <person name="Magnuson J.K."/>
            <person name="Mortensen U.H."/>
            <person name="Larsen T.O."/>
            <person name="Grigoriev I.V."/>
            <person name="Baker S.E."/>
            <person name="Andersen M.R."/>
            <person name="Nordberg H.P."/>
            <person name="Cantor M.N."/>
            <person name="Hua S.X."/>
        </authorList>
    </citation>
    <scope>NUCLEOTIDE SEQUENCE [LARGE SCALE GENOMIC DNA]</scope>
    <source>
        <strain evidence="3">IBT 19404</strain>
    </source>
</reference>
<proteinExistence type="predicted"/>
<evidence type="ECO:0000313" key="2">
    <source>
        <dbReference type="EMBL" id="PLN84651.1"/>
    </source>
</evidence>
<sequence>MYSATSPLTVTILFRLWVTVVLWFTKAMNFLKGLQQGSQRGKGNGPRCLFCFPRSASFFWIMGVPRFLVVHVSQLFSVHIFVIFSLYLWAVWTIVLFCLSHIFPFSCTLFHDIWWEVSFTFGWTWMGWTSVYNSQSRW</sequence>
<name>A0A2J5I436_9EURO</name>
<keyword evidence="1" id="KW-0472">Membrane</keyword>
<dbReference type="Proteomes" id="UP000235023">
    <property type="component" value="Unassembled WGS sequence"/>
</dbReference>
<protein>
    <submittedName>
        <fullName evidence="2">Uncharacterized protein</fullName>
    </submittedName>
</protein>
<keyword evidence="3" id="KW-1185">Reference proteome</keyword>
<organism evidence="2 3">
    <name type="scientific">Aspergillus taichungensis</name>
    <dbReference type="NCBI Taxonomy" id="482145"/>
    <lineage>
        <taxon>Eukaryota</taxon>
        <taxon>Fungi</taxon>
        <taxon>Dikarya</taxon>
        <taxon>Ascomycota</taxon>
        <taxon>Pezizomycotina</taxon>
        <taxon>Eurotiomycetes</taxon>
        <taxon>Eurotiomycetidae</taxon>
        <taxon>Eurotiales</taxon>
        <taxon>Aspergillaceae</taxon>
        <taxon>Aspergillus</taxon>
        <taxon>Aspergillus subgen. Circumdati</taxon>
    </lineage>
</organism>
<dbReference type="OrthoDB" id="10445975at2759"/>
<dbReference type="EMBL" id="KZ559510">
    <property type="protein sequence ID" value="PLN84651.1"/>
    <property type="molecule type" value="Genomic_DNA"/>
</dbReference>
<feature type="transmembrane region" description="Helical" evidence="1">
    <location>
        <begin position="75"/>
        <end position="99"/>
    </location>
</feature>
<dbReference type="AlphaFoldDB" id="A0A2J5I436"/>